<dbReference type="RefSeq" id="WP_112574848.1">
    <property type="nucleotide sequence ID" value="NZ_CP043450.1"/>
</dbReference>
<sequence length="161" mass="17848">MKSILSFIALAWATLFKKKTSNDVVVQVPAIDISQDTINHVIDIVNNVKKVVESPVTILVTDLIPGTLDNKIVALIDEAIVPTMAGLTFVKNWLETNPPQDKNVLLNDILNKVHFSDDADKNGFYHNLAARLIMVASDGKVTWSESVSLIELYFKQVFGIK</sequence>
<proteinExistence type="predicted"/>
<dbReference type="EMBL" id="CP043450">
    <property type="protein sequence ID" value="QEM13477.1"/>
    <property type="molecule type" value="Genomic_DNA"/>
</dbReference>
<dbReference type="Proteomes" id="UP000251402">
    <property type="component" value="Chromosome"/>
</dbReference>
<organism evidence="1 2">
    <name type="scientific">Mucilaginibacter rubeus</name>
    <dbReference type="NCBI Taxonomy" id="2027860"/>
    <lineage>
        <taxon>Bacteria</taxon>
        <taxon>Pseudomonadati</taxon>
        <taxon>Bacteroidota</taxon>
        <taxon>Sphingobacteriia</taxon>
        <taxon>Sphingobacteriales</taxon>
        <taxon>Sphingobacteriaceae</taxon>
        <taxon>Mucilaginibacter</taxon>
    </lineage>
</organism>
<dbReference type="OrthoDB" id="9979386at2"/>
<evidence type="ECO:0000313" key="1">
    <source>
        <dbReference type="EMBL" id="QEM13477.1"/>
    </source>
</evidence>
<gene>
    <name evidence="1" type="ORF">DEO27_026855</name>
</gene>
<evidence type="ECO:0000313" key="2">
    <source>
        <dbReference type="Proteomes" id="UP000251402"/>
    </source>
</evidence>
<name>A0A5C1I5U9_9SPHI</name>
<dbReference type="AlphaFoldDB" id="A0A5C1I5U9"/>
<dbReference type="KEGG" id="mrub:DEO27_026855"/>
<accession>A0A5C1I5U9</accession>
<reference evidence="1" key="1">
    <citation type="submission" date="2019-08" db="EMBL/GenBank/DDBJ databases">
        <title>Comparative genome analysis confer to the adaptation heavy metal polluted environment.</title>
        <authorList>
            <person name="Li Y."/>
        </authorList>
    </citation>
    <scope>NUCLEOTIDE SEQUENCE [LARGE SCALE GENOMIC DNA]</scope>
    <source>
        <strain evidence="1">P1</strain>
    </source>
</reference>
<keyword evidence="2" id="KW-1185">Reference proteome</keyword>
<protein>
    <submittedName>
        <fullName evidence="1">Uncharacterized protein</fullName>
    </submittedName>
</protein>